<feature type="transmembrane region" description="Helical" evidence="5">
    <location>
        <begin position="21"/>
        <end position="45"/>
    </location>
</feature>
<name>A0A4P6JK79_KTERU</name>
<proteinExistence type="predicted"/>
<organism evidence="7 8">
    <name type="scientific">Ktedonosporobacter rubrisoli</name>
    <dbReference type="NCBI Taxonomy" id="2509675"/>
    <lineage>
        <taxon>Bacteria</taxon>
        <taxon>Bacillati</taxon>
        <taxon>Chloroflexota</taxon>
        <taxon>Ktedonobacteria</taxon>
        <taxon>Ktedonobacterales</taxon>
        <taxon>Ktedonosporobacteraceae</taxon>
        <taxon>Ktedonosporobacter</taxon>
    </lineage>
</organism>
<dbReference type="PANTHER" id="PTHR42718:SF39">
    <property type="entry name" value="ACTINORHODIN TRANSPORTER-RELATED"/>
    <property type="match status" value="1"/>
</dbReference>
<dbReference type="InterPro" id="IPR011701">
    <property type="entry name" value="MFS"/>
</dbReference>
<dbReference type="PRINTS" id="PR01036">
    <property type="entry name" value="TCRTETB"/>
</dbReference>
<feature type="transmembrane region" description="Helical" evidence="5">
    <location>
        <begin position="89"/>
        <end position="108"/>
    </location>
</feature>
<dbReference type="AlphaFoldDB" id="A0A4P6JK79"/>
<dbReference type="InterPro" id="IPR036259">
    <property type="entry name" value="MFS_trans_sf"/>
</dbReference>
<evidence type="ECO:0000313" key="8">
    <source>
        <dbReference type="Proteomes" id="UP000290365"/>
    </source>
</evidence>
<feature type="transmembrane region" description="Helical" evidence="5">
    <location>
        <begin position="424"/>
        <end position="445"/>
    </location>
</feature>
<dbReference type="Proteomes" id="UP000290365">
    <property type="component" value="Chromosome"/>
</dbReference>
<feature type="transmembrane region" description="Helical" evidence="5">
    <location>
        <begin position="212"/>
        <end position="232"/>
    </location>
</feature>
<dbReference type="PANTHER" id="PTHR42718">
    <property type="entry name" value="MAJOR FACILITATOR SUPERFAMILY MULTIDRUG TRANSPORTER MFSC"/>
    <property type="match status" value="1"/>
</dbReference>
<evidence type="ECO:0000313" key="7">
    <source>
        <dbReference type="EMBL" id="QBD75549.1"/>
    </source>
</evidence>
<dbReference type="EMBL" id="CP035758">
    <property type="protein sequence ID" value="QBD75549.1"/>
    <property type="molecule type" value="Genomic_DNA"/>
</dbReference>
<dbReference type="SUPFAM" id="SSF103473">
    <property type="entry name" value="MFS general substrate transporter"/>
    <property type="match status" value="1"/>
</dbReference>
<feature type="transmembrane region" description="Helical" evidence="5">
    <location>
        <begin position="348"/>
        <end position="369"/>
    </location>
</feature>
<protein>
    <submittedName>
        <fullName evidence="7">MFS transporter</fullName>
    </submittedName>
</protein>
<evidence type="ECO:0000256" key="2">
    <source>
        <dbReference type="ARBA" id="ARBA00022692"/>
    </source>
</evidence>
<feature type="transmembrane region" description="Helical" evidence="5">
    <location>
        <begin position="182"/>
        <end position="200"/>
    </location>
</feature>
<feature type="transmembrane region" description="Helical" evidence="5">
    <location>
        <begin position="285"/>
        <end position="308"/>
    </location>
</feature>
<sequence length="496" mass="52572">MTTRTTRSVRPADTAVDTRRWFALVVILIATFMAILDTFIVNVAIPSIQHGLQMSFGEIQLVIAGYTLAYAVGLITGGRLGDIYGRKRLFVVGMLGFTLFSLICGLAPSGILLIIARIAQGLAAALMIPQVLALIQVNFRERERGIAFGFYGATVGLASIAGQILGGFLITSNAFGLGWRNVFLVNVPIGILAVLAAIPLIRESRVDGARSLDLGGVGILSVALFLLTYPLVEGRDAGWPLWAFLCLILTLPVFAGFVFYEHRLSRKQGSPLLPLSLFKDRTFDLGMIAALVFYSGNAALFFILALYLQMGLGFSALAAGLTFMPLGIGFALTSLIAPRLVPHLGGTWILRSGAIVMFLGELSTLWAVLQTGFHIREVELVLPLLVVGLGEGIVAAPLINTILAGIQAQNVGVASGVLTTTTQVANALGVAFIGIIFFGVLRPGAQPALSYGQAFEASTWAIAALALLTLLFVSLLPSAKKPRATQESQSGEATQG</sequence>
<reference evidence="7 8" key="1">
    <citation type="submission" date="2019-01" db="EMBL/GenBank/DDBJ databases">
        <title>Ktedonosporobacter rubrisoli SCAWS-G2.</title>
        <authorList>
            <person name="Huang Y."/>
            <person name="Yan B."/>
        </authorList>
    </citation>
    <scope>NUCLEOTIDE SEQUENCE [LARGE SCALE GENOMIC DNA]</scope>
    <source>
        <strain evidence="7 8">SCAWS-G2</strain>
    </source>
</reference>
<feature type="domain" description="Major facilitator superfamily (MFS) profile" evidence="6">
    <location>
        <begin position="23"/>
        <end position="481"/>
    </location>
</feature>
<feature type="transmembrane region" description="Helical" evidence="5">
    <location>
        <begin position="238"/>
        <end position="260"/>
    </location>
</feature>
<feature type="transmembrane region" description="Helical" evidence="5">
    <location>
        <begin position="57"/>
        <end position="77"/>
    </location>
</feature>
<evidence type="ECO:0000256" key="4">
    <source>
        <dbReference type="ARBA" id="ARBA00023136"/>
    </source>
</evidence>
<keyword evidence="8" id="KW-1185">Reference proteome</keyword>
<evidence type="ECO:0000259" key="6">
    <source>
        <dbReference type="PROSITE" id="PS50850"/>
    </source>
</evidence>
<feature type="transmembrane region" description="Helical" evidence="5">
    <location>
        <begin position="314"/>
        <end position="336"/>
    </location>
</feature>
<dbReference type="Gene3D" id="1.20.1250.20">
    <property type="entry name" value="MFS general substrate transporter like domains"/>
    <property type="match status" value="1"/>
</dbReference>
<evidence type="ECO:0000256" key="3">
    <source>
        <dbReference type="ARBA" id="ARBA00022989"/>
    </source>
</evidence>
<dbReference type="RefSeq" id="WP_129886147.1">
    <property type="nucleotide sequence ID" value="NZ_CP035758.1"/>
</dbReference>
<dbReference type="Gene3D" id="1.20.1720.10">
    <property type="entry name" value="Multidrug resistance protein D"/>
    <property type="match status" value="1"/>
</dbReference>
<evidence type="ECO:0000256" key="1">
    <source>
        <dbReference type="ARBA" id="ARBA00004651"/>
    </source>
</evidence>
<dbReference type="KEGG" id="kbs:EPA93_05835"/>
<dbReference type="GO" id="GO:0005886">
    <property type="term" value="C:plasma membrane"/>
    <property type="evidence" value="ECO:0007669"/>
    <property type="project" value="UniProtKB-SubCell"/>
</dbReference>
<feature type="transmembrane region" description="Helical" evidence="5">
    <location>
        <begin position="381"/>
        <end position="403"/>
    </location>
</feature>
<feature type="transmembrane region" description="Helical" evidence="5">
    <location>
        <begin position="147"/>
        <end position="170"/>
    </location>
</feature>
<dbReference type="OrthoDB" id="146360at2"/>
<evidence type="ECO:0000256" key="5">
    <source>
        <dbReference type="SAM" id="Phobius"/>
    </source>
</evidence>
<feature type="transmembrane region" description="Helical" evidence="5">
    <location>
        <begin position="457"/>
        <end position="476"/>
    </location>
</feature>
<dbReference type="Pfam" id="PF07690">
    <property type="entry name" value="MFS_1"/>
    <property type="match status" value="1"/>
</dbReference>
<dbReference type="CDD" id="cd17321">
    <property type="entry name" value="MFS_MMR_MDR_like"/>
    <property type="match status" value="1"/>
</dbReference>
<keyword evidence="3 5" id="KW-1133">Transmembrane helix</keyword>
<feature type="transmembrane region" description="Helical" evidence="5">
    <location>
        <begin position="114"/>
        <end position="135"/>
    </location>
</feature>
<accession>A0A4P6JK79</accession>
<keyword evidence="4 5" id="KW-0472">Membrane</keyword>
<comment type="subcellular location">
    <subcellularLocation>
        <location evidence="1">Cell membrane</location>
        <topology evidence="1">Multi-pass membrane protein</topology>
    </subcellularLocation>
</comment>
<dbReference type="PROSITE" id="PS50850">
    <property type="entry name" value="MFS"/>
    <property type="match status" value="1"/>
</dbReference>
<gene>
    <name evidence="7" type="ORF">EPA93_05835</name>
</gene>
<dbReference type="InterPro" id="IPR020846">
    <property type="entry name" value="MFS_dom"/>
</dbReference>
<dbReference type="GO" id="GO:0022857">
    <property type="term" value="F:transmembrane transporter activity"/>
    <property type="evidence" value="ECO:0007669"/>
    <property type="project" value="InterPro"/>
</dbReference>
<keyword evidence="2 5" id="KW-0812">Transmembrane</keyword>